<gene>
    <name evidence="2" type="ORF">Q5P01_017235</name>
</gene>
<sequence length="198" mass="22673">MSSKLHKTHECLPIDEAVVDCKDELTLSLKSLQDKVHCLKESIGNSEDMFKYIKRQALETTQFIKSQFEQLHQVLYQEESARLAAVIKEKEEKIAEIKDKVREHSAEVLSLTETIAIIQEQLKEDNMVLLKNFKATQDRCTSVVIGSDDMSGLLIDVTKHRCNLKYSVWEKMLDHIDFTPVILDPNTAHPCLILAVIH</sequence>
<proteinExistence type="predicted"/>
<protein>
    <submittedName>
        <fullName evidence="2">Uncharacterized protein</fullName>
    </submittedName>
</protein>
<dbReference type="PANTHER" id="PTHR24103">
    <property type="entry name" value="E3 UBIQUITIN-PROTEIN LIGASE TRIM"/>
    <property type="match status" value="1"/>
</dbReference>
<name>A0AA88SDK5_CHASR</name>
<dbReference type="InterPro" id="IPR050143">
    <property type="entry name" value="TRIM/RBCC"/>
</dbReference>
<dbReference type="AlphaFoldDB" id="A0AA88SDK5"/>
<dbReference type="EMBL" id="JAUPFM010000013">
    <property type="protein sequence ID" value="KAK2833346.1"/>
    <property type="molecule type" value="Genomic_DNA"/>
</dbReference>
<evidence type="ECO:0000313" key="2">
    <source>
        <dbReference type="EMBL" id="KAK2833346.1"/>
    </source>
</evidence>
<accession>A0AA88SDK5</accession>
<evidence type="ECO:0000313" key="3">
    <source>
        <dbReference type="Proteomes" id="UP001187415"/>
    </source>
</evidence>
<evidence type="ECO:0000256" key="1">
    <source>
        <dbReference type="SAM" id="Coils"/>
    </source>
</evidence>
<keyword evidence="1" id="KW-0175">Coiled coil</keyword>
<dbReference type="Proteomes" id="UP001187415">
    <property type="component" value="Unassembled WGS sequence"/>
</dbReference>
<organism evidence="2 3">
    <name type="scientific">Channa striata</name>
    <name type="common">Snakehead murrel</name>
    <name type="synonym">Ophicephalus striatus</name>
    <dbReference type="NCBI Taxonomy" id="64152"/>
    <lineage>
        <taxon>Eukaryota</taxon>
        <taxon>Metazoa</taxon>
        <taxon>Chordata</taxon>
        <taxon>Craniata</taxon>
        <taxon>Vertebrata</taxon>
        <taxon>Euteleostomi</taxon>
        <taxon>Actinopterygii</taxon>
        <taxon>Neopterygii</taxon>
        <taxon>Teleostei</taxon>
        <taxon>Neoteleostei</taxon>
        <taxon>Acanthomorphata</taxon>
        <taxon>Anabantaria</taxon>
        <taxon>Anabantiformes</taxon>
        <taxon>Channoidei</taxon>
        <taxon>Channidae</taxon>
        <taxon>Channa</taxon>
    </lineage>
</organism>
<feature type="coiled-coil region" evidence="1">
    <location>
        <begin position="80"/>
        <end position="114"/>
    </location>
</feature>
<reference evidence="2" key="1">
    <citation type="submission" date="2023-07" db="EMBL/GenBank/DDBJ databases">
        <title>Chromosome-level Genome Assembly of Striped Snakehead (Channa striata).</title>
        <authorList>
            <person name="Liu H."/>
        </authorList>
    </citation>
    <scope>NUCLEOTIDE SEQUENCE</scope>
    <source>
        <strain evidence="2">Gz</strain>
        <tissue evidence="2">Muscle</tissue>
    </source>
</reference>
<keyword evidence="3" id="KW-1185">Reference proteome</keyword>
<comment type="caution">
    <text evidence="2">The sequence shown here is derived from an EMBL/GenBank/DDBJ whole genome shotgun (WGS) entry which is preliminary data.</text>
</comment>